<accession>A0A7G9QIK0</accession>
<dbReference type="Proteomes" id="UP000515806">
    <property type="component" value="Chromosome"/>
</dbReference>
<organism evidence="2 3">
    <name type="scientific">Pedobacter roseus</name>
    <dbReference type="NCBI Taxonomy" id="336820"/>
    <lineage>
        <taxon>Bacteria</taxon>
        <taxon>Pseudomonadati</taxon>
        <taxon>Bacteroidota</taxon>
        <taxon>Sphingobacteriia</taxon>
        <taxon>Sphingobacteriales</taxon>
        <taxon>Sphingobacteriaceae</taxon>
        <taxon>Pedobacter</taxon>
    </lineage>
</organism>
<feature type="region of interest" description="Disordered" evidence="1">
    <location>
        <begin position="1"/>
        <end position="75"/>
    </location>
</feature>
<reference evidence="2 3" key="1">
    <citation type="submission" date="2020-08" db="EMBL/GenBank/DDBJ databases">
        <title>Genome sequence of Pedobacter roseus KACC 11594T.</title>
        <authorList>
            <person name="Hyun D.-W."/>
            <person name="Bae J.-W."/>
        </authorList>
    </citation>
    <scope>NUCLEOTIDE SEQUENCE [LARGE SCALE GENOMIC DNA]</scope>
    <source>
        <strain evidence="2 3">KACC 11594</strain>
    </source>
</reference>
<dbReference type="KEGG" id="proe:H9L23_03460"/>
<keyword evidence="3" id="KW-1185">Reference proteome</keyword>
<evidence type="ECO:0000313" key="2">
    <source>
        <dbReference type="EMBL" id="QNN43175.1"/>
    </source>
</evidence>
<feature type="compositionally biased region" description="Basic and acidic residues" evidence="1">
    <location>
        <begin position="34"/>
        <end position="69"/>
    </location>
</feature>
<dbReference type="RefSeq" id="WP_187593684.1">
    <property type="nucleotide sequence ID" value="NZ_CP060723.1"/>
</dbReference>
<sequence length="75" mass="8424">MENKQEKTPKENTGNHPKPNDDVQLDIETVTPSTEKEVKTEDHVEENKSEHTKGDVDDEKDKGGDHQDGIETVTP</sequence>
<evidence type="ECO:0000256" key="1">
    <source>
        <dbReference type="SAM" id="MobiDB-lite"/>
    </source>
</evidence>
<name>A0A7G9QIK0_9SPHI</name>
<dbReference type="EMBL" id="CP060723">
    <property type="protein sequence ID" value="QNN43175.1"/>
    <property type="molecule type" value="Genomic_DNA"/>
</dbReference>
<protein>
    <submittedName>
        <fullName evidence="2">Uncharacterized protein</fullName>
    </submittedName>
</protein>
<gene>
    <name evidence="2" type="ORF">H9L23_03460</name>
</gene>
<evidence type="ECO:0000313" key="3">
    <source>
        <dbReference type="Proteomes" id="UP000515806"/>
    </source>
</evidence>
<dbReference type="AlphaFoldDB" id="A0A7G9QIK0"/>
<feature type="compositionally biased region" description="Basic and acidic residues" evidence="1">
    <location>
        <begin position="1"/>
        <end position="10"/>
    </location>
</feature>
<proteinExistence type="predicted"/>